<evidence type="ECO:0000313" key="1">
    <source>
        <dbReference type="EMBL" id="PIT18147.1"/>
    </source>
</evidence>
<gene>
    <name evidence="1" type="ORF">BGI32_01525</name>
</gene>
<protein>
    <submittedName>
        <fullName evidence="1">Uncharacterized protein</fullName>
    </submittedName>
</protein>
<sequence length="228" mass="25579">MNFFYQYRKLLIGILLLCVGWWRFSPYSPRVVMPAYLNDGVDCSQFPPMATGDEPLQTEIPKGMQPFVLPKVKMTPLAGFSMPARVLHRASYLYDEPASISATDWFVGWGFMANEKVVKRLKFEQRARFGGIAGTKDGSSMPYSYDDMYQNASNVHLIPANKKIAAQISGIKVGDNVRVDGWLVRVDMGNKYVVSSLSRTDRGAGACEVILVCNVTRLASEKVWPDYK</sequence>
<proteinExistence type="predicted"/>
<dbReference type="AlphaFoldDB" id="A0A2N9WWD0"/>
<name>A0A2N9WWD0_9NEIS</name>
<organism evidence="1 2">
    <name type="scientific">Snodgrassella alvi</name>
    <dbReference type="NCBI Taxonomy" id="1196083"/>
    <lineage>
        <taxon>Bacteria</taxon>
        <taxon>Pseudomonadati</taxon>
        <taxon>Pseudomonadota</taxon>
        <taxon>Betaproteobacteria</taxon>
        <taxon>Neisseriales</taxon>
        <taxon>Neisseriaceae</taxon>
        <taxon>Snodgrassella</taxon>
    </lineage>
</organism>
<comment type="caution">
    <text evidence="1">The sequence shown here is derived from an EMBL/GenBank/DDBJ whole genome shotgun (WGS) entry which is preliminary data.</text>
</comment>
<accession>A0A2N9WWD0</accession>
<reference evidence="1 2" key="1">
    <citation type="journal article" date="2017" name="MBio">
        <title>Type VI secretion-mediated competition in the bee gut microbiome.</title>
        <authorList>
            <person name="Steele M.I."/>
            <person name="Kwong W.K."/>
            <person name="Powell J.E."/>
            <person name="Whiteley M."/>
            <person name="Moran N.A."/>
        </authorList>
    </citation>
    <scope>NUCLEOTIDE SEQUENCE [LARGE SCALE GENOMIC DNA]</scope>
    <source>
        <strain evidence="1 2">App2-2</strain>
    </source>
</reference>
<dbReference type="EMBL" id="MDVB01000007">
    <property type="protein sequence ID" value="PIT18147.1"/>
    <property type="molecule type" value="Genomic_DNA"/>
</dbReference>
<evidence type="ECO:0000313" key="2">
    <source>
        <dbReference type="Proteomes" id="UP000231293"/>
    </source>
</evidence>
<dbReference type="Proteomes" id="UP000231293">
    <property type="component" value="Unassembled WGS sequence"/>
</dbReference>